<dbReference type="Proteomes" id="UP000714275">
    <property type="component" value="Unassembled WGS sequence"/>
</dbReference>
<gene>
    <name evidence="1" type="ORF">EV702DRAFT_1196166</name>
</gene>
<organism evidence="1 2">
    <name type="scientific">Suillus placidus</name>
    <dbReference type="NCBI Taxonomy" id="48579"/>
    <lineage>
        <taxon>Eukaryota</taxon>
        <taxon>Fungi</taxon>
        <taxon>Dikarya</taxon>
        <taxon>Basidiomycota</taxon>
        <taxon>Agaricomycotina</taxon>
        <taxon>Agaricomycetes</taxon>
        <taxon>Agaricomycetidae</taxon>
        <taxon>Boletales</taxon>
        <taxon>Suillineae</taxon>
        <taxon>Suillaceae</taxon>
        <taxon>Suillus</taxon>
    </lineage>
</organism>
<dbReference type="AlphaFoldDB" id="A0A9P7D4C8"/>
<protein>
    <submittedName>
        <fullName evidence="1">Uncharacterized protein</fullName>
    </submittedName>
</protein>
<sequence length="255" mass="29790">MTSSYMLYSRDTSPAVMNLWDTVHIFEYATSRFATIQEALDKSYVPRTPHFQERFVQHLIWEGDRFVFPFINMCATNNTPPCLPEYLNQIVKMLTSWQIGVLDNPGLFQEFVTHRFDILGDLMARYRTVAIYQYGWWKDRIDLLLFEMPSRIPLDEVLELYHAHIQQTPAAHMLLPDIRRHASGPDPLVNNLRVIRDDLEQFGTTLQDWLARKMDDGRLALEDMAWLEGLVDDLHDAIATSQMLLDEERGSPKED</sequence>
<name>A0A9P7D4C8_9AGAM</name>
<proteinExistence type="predicted"/>
<keyword evidence="2" id="KW-1185">Reference proteome</keyword>
<reference evidence="1" key="1">
    <citation type="journal article" date="2020" name="New Phytol.">
        <title>Comparative genomics reveals dynamic genome evolution in host specialist ectomycorrhizal fungi.</title>
        <authorList>
            <person name="Lofgren L.A."/>
            <person name="Nguyen N.H."/>
            <person name="Vilgalys R."/>
            <person name="Ruytinx J."/>
            <person name="Liao H.L."/>
            <person name="Branco S."/>
            <person name="Kuo A."/>
            <person name="LaButti K."/>
            <person name="Lipzen A."/>
            <person name="Andreopoulos W."/>
            <person name="Pangilinan J."/>
            <person name="Riley R."/>
            <person name="Hundley H."/>
            <person name="Na H."/>
            <person name="Barry K."/>
            <person name="Grigoriev I.V."/>
            <person name="Stajich J.E."/>
            <person name="Kennedy P.G."/>
        </authorList>
    </citation>
    <scope>NUCLEOTIDE SEQUENCE</scope>
    <source>
        <strain evidence="1">DOB743</strain>
    </source>
</reference>
<evidence type="ECO:0000313" key="1">
    <source>
        <dbReference type="EMBL" id="KAG1778653.1"/>
    </source>
</evidence>
<dbReference type="EMBL" id="JABBWD010000015">
    <property type="protein sequence ID" value="KAG1778653.1"/>
    <property type="molecule type" value="Genomic_DNA"/>
</dbReference>
<accession>A0A9P7D4C8</accession>
<dbReference type="OrthoDB" id="2677218at2759"/>
<evidence type="ECO:0000313" key="2">
    <source>
        <dbReference type="Proteomes" id="UP000714275"/>
    </source>
</evidence>
<comment type="caution">
    <text evidence="1">The sequence shown here is derived from an EMBL/GenBank/DDBJ whole genome shotgun (WGS) entry which is preliminary data.</text>
</comment>